<evidence type="ECO:0000313" key="1">
    <source>
        <dbReference type="EMBL" id="ORY22105.1"/>
    </source>
</evidence>
<comment type="caution">
    <text evidence="1">The sequence shown here is derived from an EMBL/GenBank/DDBJ whole genome shotgun (WGS) entry which is preliminary data.</text>
</comment>
<gene>
    <name evidence="1" type="ORF">LY90DRAFT_515738</name>
</gene>
<proteinExistence type="predicted"/>
<organism evidence="1 2">
    <name type="scientific">Neocallimastix californiae</name>
    <dbReference type="NCBI Taxonomy" id="1754190"/>
    <lineage>
        <taxon>Eukaryota</taxon>
        <taxon>Fungi</taxon>
        <taxon>Fungi incertae sedis</taxon>
        <taxon>Chytridiomycota</taxon>
        <taxon>Chytridiomycota incertae sedis</taxon>
        <taxon>Neocallimastigomycetes</taxon>
        <taxon>Neocallimastigales</taxon>
        <taxon>Neocallimastigaceae</taxon>
        <taxon>Neocallimastix</taxon>
    </lineage>
</organism>
<reference evidence="1 2" key="1">
    <citation type="submission" date="2016-08" db="EMBL/GenBank/DDBJ databases">
        <title>A Parts List for Fungal Cellulosomes Revealed by Comparative Genomics.</title>
        <authorList>
            <consortium name="DOE Joint Genome Institute"/>
            <person name="Haitjema C.H."/>
            <person name="Gilmore S.P."/>
            <person name="Henske J.K."/>
            <person name="Solomon K.V."/>
            <person name="De Groot R."/>
            <person name="Kuo A."/>
            <person name="Mondo S.J."/>
            <person name="Salamov A.A."/>
            <person name="Labutti K."/>
            <person name="Zhao Z."/>
            <person name="Chiniquy J."/>
            <person name="Barry K."/>
            <person name="Brewer H.M."/>
            <person name="Purvine S.O."/>
            <person name="Wright A.T."/>
            <person name="Boxma B."/>
            <person name="Van Alen T."/>
            <person name="Hackstein J.H."/>
            <person name="Baker S.E."/>
            <person name="Grigoriev I.V."/>
            <person name="O'Malley M.A."/>
        </authorList>
    </citation>
    <scope>NUCLEOTIDE SEQUENCE [LARGE SCALE GENOMIC DNA]</scope>
    <source>
        <strain evidence="1 2">G1</strain>
    </source>
</reference>
<dbReference type="EMBL" id="MCOG01000253">
    <property type="protein sequence ID" value="ORY22105.1"/>
    <property type="molecule type" value="Genomic_DNA"/>
</dbReference>
<protein>
    <submittedName>
        <fullName evidence="1">Uncharacterized protein</fullName>
    </submittedName>
</protein>
<keyword evidence="2" id="KW-1185">Reference proteome</keyword>
<sequence>MAVNHAQQYEIERLGKLAWEAQNGAHTLTSKPFPLYIDTKEAKYRTYHLLTLSILTKRAIEDVVMTDAYPEEYERDIPMFNGETGDVESFINRLKRYFGRHQNYYQTEPTAMLYFIEDHIQGLQKSCIRWTKYLSKEMTRNHRD</sequence>
<name>A0A1Y2AJI9_9FUNG</name>
<dbReference type="AlphaFoldDB" id="A0A1Y2AJI9"/>
<evidence type="ECO:0000313" key="2">
    <source>
        <dbReference type="Proteomes" id="UP000193920"/>
    </source>
</evidence>
<accession>A0A1Y2AJI9</accession>
<dbReference type="Proteomes" id="UP000193920">
    <property type="component" value="Unassembled WGS sequence"/>
</dbReference>